<dbReference type="SUPFAM" id="SSF51445">
    <property type="entry name" value="(Trans)glycosidases"/>
    <property type="match status" value="1"/>
</dbReference>
<comment type="caution">
    <text evidence="1">The sequence shown here is derived from an EMBL/GenBank/DDBJ whole genome shotgun (WGS) entry which is preliminary data.</text>
</comment>
<organism evidence="1 2">
    <name type="scientific">Paenibacillus taihuensis</name>
    <dbReference type="NCBI Taxonomy" id="1156355"/>
    <lineage>
        <taxon>Bacteria</taxon>
        <taxon>Bacillati</taxon>
        <taxon>Bacillota</taxon>
        <taxon>Bacilli</taxon>
        <taxon>Bacillales</taxon>
        <taxon>Paenibacillaceae</taxon>
        <taxon>Paenibacillus</taxon>
    </lineage>
</organism>
<dbReference type="RefSeq" id="WP_116192761.1">
    <property type="nucleotide sequence ID" value="NZ_QTTN01000069.1"/>
</dbReference>
<dbReference type="InterPro" id="IPR017853">
    <property type="entry name" value="GH"/>
</dbReference>
<dbReference type="AlphaFoldDB" id="A0A3D9PYF2"/>
<dbReference type="Proteomes" id="UP000256304">
    <property type="component" value="Unassembled WGS sequence"/>
</dbReference>
<evidence type="ECO:0000313" key="1">
    <source>
        <dbReference type="EMBL" id="REE55411.1"/>
    </source>
</evidence>
<name>A0A3D9PYF2_9BACL</name>
<proteinExistence type="predicted"/>
<protein>
    <submittedName>
        <fullName evidence="1">Endo-1,4-beta-mannosidase</fullName>
    </submittedName>
</protein>
<reference evidence="1 2" key="1">
    <citation type="submission" date="2018-08" db="EMBL/GenBank/DDBJ databases">
        <title>Genomic Encyclopedia of Type Strains, Phase III (KMG-III): the genomes of soil and plant-associated and newly described type strains.</title>
        <authorList>
            <person name="Whitman W."/>
        </authorList>
    </citation>
    <scope>NUCLEOTIDE SEQUENCE [LARGE SCALE GENOMIC DNA]</scope>
    <source>
        <strain evidence="1 2">CGMCC 1.10966</strain>
    </source>
</reference>
<dbReference type="InterPro" id="IPR029062">
    <property type="entry name" value="Class_I_gatase-like"/>
</dbReference>
<evidence type="ECO:0000313" key="2">
    <source>
        <dbReference type="Proteomes" id="UP000256304"/>
    </source>
</evidence>
<keyword evidence="2" id="KW-1185">Reference proteome</keyword>
<dbReference type="EMBL" id="QTTN01000069">
    <property type="protein sequence ID" value="REE55411.1"/>
    <property type="molecule type" value="Genomic_DNA"/>
</dbReference>
<accession>A0A3D9PYF2</accession>
<sequence length="648" mass="72119">MSANLLLNQLNSPFFVGCNYWASHAGTAMWSDWRPDVVESDLNRLADEGIEVLRVFPLWPDFQPIEIHYREFGAPSSYRIGESHLSDDEAGQAGVSDLMMKRFEEFVQLSDKYGIKLIVGLITGWMSGKLFVPPALRGKSILTDADSILWQVRFVSYFVSRMKPAQAIIAWDLGNECNSMGEVANREQAWVWTSSLSNAIKRADASRPLISGMHCLFPRGSWTMQDQGELTDILTTHPYPYWTPHMDYEPMDTMRPALHATAESLFYSGIGGKPCFAEEIGTMGPMVCDDEVAAAFARTSMLNLWAHGLHGLQWWCANDQTKLTHAPYDEVACEGELGLLTEEGRVKPVLTEMAKLKRDIAEYPFALPPRRIEAVCILNSDQDHWATAFGSFALAKQAGFDLTCRFEDQTLPEAELYLLPSVTGVRGMPKRRWEQLLQRVSEGATLYISVDDGYLLHFSEVTGLTVLNRQRRAEAAQTKLGGSENTSITVPSSFRWTLRCDRAETLAAEADGNPVLTRASYGKGKVYFMSLPIELAMTLGKQTCSEPEANRYWKIYRAISEESTRGRILRKEDPLVGITEHPAGEGKLVAVLVNHSPQAKTIHVHAAEGWHLAQCWRGNAETDGANGVLVSLAANDGAVLTLEAGFDR</sequence>
<dbReference type="Gene3D" id="3.40.50.880">
    <property type="match status" value="1"/>
</dbReference>
<gene>
    <name evidence="1" type="ORF">A8990_1693</name>
</gene>
<dbReference type="Gene3D" id="3.20.20.80">
    <property type="entry name" value="Glycosidases"/>
    <property type="match status" value="1"/>
</dbReference>
<dbReference type="OrthoDB" id="9801493at2"/>